<dbReference type="GO" id="GO:0016020">
    <property type="term" value="C:membrane"/>
    <property type="evidence" value="ECO:0007669"/>
    <property type="project" value="UniProtKB-SubCell"/>
</dbReference>
<dbReference type="Pfam" id="PF00924">
    <property type="entry name" value="MS_channel_2nd"/>
    <property type="match status" value="1"/>
</dbReference>
<evidence type="ECO:0000256" key="5">
    <source>
        <dbReference type="SAM" id="MobiDB-lite"/>
    </source>
</evidence>
<dbReference type="KEGG" id="tps:THAPSDRAFT_10403"/>
<gene>
    <name evidence="7" type="ORF">THAPSDRAFT_10403</name>
</gene>
<organism evidence="7 8">
    <name type="scientific">Thalassiosira pseudonana</name>
    <name type="common">Marine diatom</name>
    <name type="synonym">Cyclotella nana</name>
    <dbReference type="NCBI Taxonomy" id="35128"/>
    <lineage>
        <taxon>Eukaryota</taxon>
        <taxon>Sar</taxon>
        <taxon>Stramenopiles</taxon>
        <taxon>Ochrophyta</taxon>
        <taxon>Bacillariophyta</taxon>
        <taxon>Coscinodiscophyceae</taxon>
        <taxon>Thalassiosirophycidae</taxon>
        <taxon>Thalassiosirales</taxon>
        <taxon>Thalassiosiraceae</taxon>
        <taxon>Thalassiosira</taxon>
    </lineage>
</organism>
<dbReference type="PANTHER" id="PTHR30566:SF5">
    <property type="entry name" value="MECHANOSENSITIVE ION CHANNEL PROTEIN 1, MITOCHONDRIAL-RELATED"/>
    <property type="match status" value="1"/>
</dbReference>
<dbReference type="OMA" id="CIVVAFE"/>
<dbReference type="AlphaFoldDB" id="B8LCJ5"/>
<dbReference type="Gene3D" id="2.30.30.60">
    <property type="match status" value="1"/>
</dbReference>
<dbReference type="InParanoid" id="B8LCJ5"/>
<evidence type="ECO:0000256" key="2">
    <source>
        <dbReference type="ARBA" id="ARBA00022692"/>
    </source>
</evidence>
<dbReference type="PaxDb" id="35128-Thaps10403"/>
<dbReference type="EMBL" id="DS999417">
    <property type="protein sequence ID" value="EED86995.1"/>
    <property type="molecule type" value="Genomic_DNA"/>
</dbReference>
<dbReference type="SUPFAM" id="SSF50182">
    <property type="entry name" value="Sm-like ribonucleoproteins"/>
    <property type="match status" value="1"/>
</dbReference>
<keyword evidence="4" id="KW-0472">Membrane</keyword>
<keyword evidence="3" id="KW-1133">Transmembrane helix</keyword>
<protein>
    <recommendedName>
        <fullName evidence="6">Mechanosensitive ion channel MscS domain-containing protein</fullName>
    </recommendedName>
</protein>
<evidence type="ECO:0000313" key="8">
    <source>
        <dbReference type="Proteomes" id="UP000001449"/>
    </source>
</evidence>
<feature type="compositionally biased region" description="Acidic residues" evidence="5">
    <location>
        <begin position="85"/>
        <end position="96"/>
    </location>
</feature>
<sequence length="412" mass="46071">MKPLKFHSTLAGKISPFLHSLLLSRDDLHAIATNVSNMLHVIDLSVLIVLGWMLVPATAAVYSFAQSVNGGGKVVQSERKKGGDDLDGEEDAEEGDGTTKYQRSYVCLLADHLSQMARLALLVYACDCIVVAFETVYKAEQWSSVSKVFAKILYTSWVARRLQSFKSYLVHKALSRAPENCDKLRLVNRLLDGMMATLLFVKILDYLSVETNMALTSIFAVGTTGGLIVSLASQEIAKGIMNGVEMAASDRFYEGDEVHFGDGTKGFIVKMGFLRTKVRLYDESVIDIPNSQLGGQRVINVSRSSRARIVTKLRFKYEDIQKLPEALPIIKEEIANSCPKLITKGKPFRAKITSFERDHVQVSVDCRFDMRPVGDAFWQEREEMYLAIDRGVRRSGLDHHSKPAGCYWLEEK</sequence>
<accession>B8LCJ5</accession>
<evidence type="ECO:0000256" key="3">
    <source>
        <dbReference type="ARBA" id="ARBA00022989"/>
    </source>
</evidence>
<dbReference type="InterPro" id="IPR010920">
    <property type="entry name" value="LSM_dom_sf"/>
</dbReference>
<feature type="region of interest" description="Disordered" evidence="5">
    <location>
        <begin position="74"/>
        <end position="97"/>
    </location>
</feature>
<keyword evidence="2" id="KW-0812">Transmembrane</keyword>
<dbReference type="HOGENOM" id="CLU_668180_0_0_1"/>
<evidence type="ECO:0000256" key="1">
    <source>
        <dbReference type="ARBA" id="ARBA00004370"/>
    </source>
</evidence>
<reference evidence="7 8" key="1">
    <citation type="journal article" date="2004" name="Science">
        <title>The genome of the diatom Thalassiosira pseudonana: ecology, evolution, and metabolism.</title>
        <authorList>
            <person name="Armbrust E.V."/>
            <person name="Berges J.A."/>
            <person name="Bowler C."/>
            <person name="Green B.R."/>
            <person name="Martinez D."/>
            <person name="Putnam N.H."/>
            <person name="Zhou S."/>
            <person name="Allen A.E."/>
            <person name="Apt K.E."/>
            <person name="Bechner M."/>
            <person name="Brzezinski M.A."/>
            <person name="Chaal B.K."/>
            <person name="Chiovitti A."/>
            <person name="Davis A.K."/>
            <person name="Demarest M.S."/>
            <person name="Detter J.C."/>
            <person name="Glavina T."/>
            <person name="Goodstein D."/>
            <person name="Hadi M.Z."/>
            <person name="Hellsten U."/>
            <person name="Hildebrand M."/>
            <person name="Jenkins B.D."/>
            <person name="Jurka J."/>
            <person name="Kapitonov V.V."/>
            <person name="Kroger N."/>
            <person name="Lau W.W."/>
            <person name="Lane T.W."/>
            <person name="Larimer F.W."/>
            <person name="Lippmeier J.C."/>
            <person name="Lucas S."/>
            <person name="Medina M."/>
            <person name="Montsant A."/>
            <person name="Obornik M."/>
            <person name="Parker M.S."/>
            <person name="Palenik B."/>
            <person name="Pazour G.J."/>
            <person name="Richardson P.M."/>
            <person name="Rynearson T.A."/>
            <person name="Saito M.A."/>
            <person name="Schwartz D.C."/>
            <person name="Thamatrakoln K."/>
            <person name="Valentin K."/>
            <person name="Vardi A."/>
            <person name="Wilkerson F.P."/>
            <person name="Rokhsar D.S."/>
        </authorList>
    </citation>
    <scope>NUCLEOTIDE SEQUENCE [LARGE SCALE GENOMIC DNA]</scope>
    <source>
        <strain evidence="7 8">CCMP1335</strain>
    </source>
</reference>
<dbReference type="RefSeq" id="XP_002296794.1">
    <property type="nucleotide sequence ID" value="XM_002296758.1"/>
</dbReference>
<feature type="domain" description="Mechanosensitive ion channel MscS" evidence="6">
    <location>
        <begin position="236"/>
        <end position="303"/>
    </location>
</feature>
<dbReference type="GeneID" id="7442517"/>
<reference evidence="7 8" key="2">
    <citation type="journal article" date="2008" name="Nature">
        <title>The Phaeodactylum genome reveals the evolutionary history of diatom genomes.</title>
        <authorList>
            <person name="Bowler C."/>
            <person name="Allen A.E."/>
            <person name="Badger J.H."/>
            <person name="Grimwood J."/>
            <person name="Jabbari K."/>
            <person name="Kuo A."/>
            <person name="Maheswari U."/>
            <person name="Martens C."/>
            <person name="Maumus F."/>
            <person name="Otillar R.P."/>
            <person name="Rayko E."/>
            <person name="Salamov A."/>
            <person name="Vandepoele K."/>
            <person name="Beszteri B."/>
            <person name="Gruber A."/>
            <person name="Heijde M."/>
            <person name="Katinka M."/>
            <person name="Mock T."/>
            <person name="Valentin K."/>
            <person name="Verret F."/>
            <person name="Berges J.A."/>
            <person name="Brownlee C."/>
            <person name="Cadoret J.P."/>
            <person name="Chiovitti A."/>
            <person name="Choi C.J."/>
            <person name="Coesel S."/>
            <person name="De Martino A."/>
            <person name="Detter J.C."/>
            <person name="Durkin C."/>
            <person name="Falciatore A."/>
            <person name="Fournet J."/>
            <person name="Haruta M."/>
            <person name="Huysman M.J."/>
            <person name="Jenkins B.D."/>
            <person name="Jiroutova K."/>
            <person name="Jorgensen R.E."/>
            <person name="Joubert Y."/>
            <person name="Kaplan A."/>
            <person name="Kroger N."/>
            <person name="Kroth P.G."/>
            <person name="La Roche J."/>
            <person name="Lindquist E."/>
            <person name="Lommer M."/>
            <person name="Martin-Jezequel V."/>
            <person name="Lopez P.J."/>
            <person name="Lucas S."/>
            <person name="Mangogna M."/>
            <person name="McGinnis K."/>
            <person name="Medlin L.K."/>
            <person name="Montsant A."/>
            <person name="Oudot-Le Secq M.P."/>
            <person name="Napoli C."/>
            <person name="Obornik M."/>
            <person name="Parker M.S."/>
            <person name="Petit J.L."/>
            <person name="Porcel B.M."/>
            <person name="Poulsen N."/>
            <person name="Robison M."/>
            <person name="Rychlewski L."/>
            <person name="Rynearson T.A."/>
            <person name="Schmutz J."/>
            <person name="Shapiro H."/>
            <person name="Siaut M."/>
            <person name="Stanley M."/>
            <person name="Sussman M.R."/>
            <person name="Taylor A.R."/>
            <person name="Vardi A."/>
            <person name="von Dassow P."/>
            <person name="Vyverman W."/>
            <person name="Willis A."/>
            <person name="Wyrwicz L.S."/>
            <person name="Rokhsar D.S."/>
            <person name="Weissenbach J."/>
            <person name="Armbrust E.V."/>
            <person name="Green B.R."/>
            <person name="Van de Peer Y."/>
            <person name="Grigoriev I.V."/>
        </authorList>
    </citation>
    <scope>NUCLEOTIDE SEQUENCE [LARGE SCALE GENOMIC DNA]</scope>
    <source>
        <strain evidence="7 8">CCMP1335</strain>
    </source>
</reference>
<dbReference type="InterPro" id="IPR006685">
    <property type="entry name" value="MscS_channel_2nd"/>
</dbReference>
<dbReference type="InterPro" id="IPR023408">
    <property type="entry name" value="MscS_beta-dom_sf"/>
</dbReference>
<evidence type="ECO:0000256" key="4">
    <source>
        <dbReference type="ARBA" id="ARBA00023136"/>
    </source>
</evidence>
<evidence type="ECO:0000313" key="7">
    <source>
        <dbReference type="EMBL" id="EED86995.1"/>
    </source>
</evidence>
<evidence type="ECO:0000259" key="6">
    <source>
        <dbReference type="Pfam" id="PF00924"/>
    </source>
</evidence>
<keyword evidence="8" id="KW-1185">Reference proteome</keyword>
<name>B8LCJ5_THAPS</name>
<proteinExistence type="predicted"/>
<dbReference type="Proteomes" id="UP000001449">
    <property type="component" value="Chromosome 16"/>
</dbReference>
<dbReference type="GO" id="GO:0055085">
    <property type="term" value="P:transmembrane transport"/>
    <property type="evidence" value="ECO:0007669"/>
    <property type="project" value="InterPro"/>
</dbReference>
<dbReference type="PANTHER" id="PTHR30566">
    <property type="entry name" value="YNAI-RELATED MECHANOSENSITIVE ION CHANNEL"/>
    <property type="match status" value="1"/>
</dbReference>
<dbReference type="Gene3D" id="1.10.287.1260">
    <property type="match status" value="1"/>
</dbReference>
<comment type="subcellular location">
    <subcellularLocation>
        <location evidence="1">Membrane</location>
    </subcellularLocation>
</comment>